<dbReference type="InterPro" id="IPR005119">
    <property type="entry name" value="LysR_subst-bd"/>
</dbReference>
<dbReference type="Pfam" id="PF00126">
    <property type="entry name" value="HTH_1"/>
    <property type="match status" value="1"/>
</dbReference>
<evidence type="ECO:0000256" key="4">
    <source>
        <dbReference type="ARBA" id="ARBA00023163"/>
    </source>
</evidence>
<reference evidence="6 7" key="1">
    <citation type="submission" date="2020-01" db="EMBL/GenBank/DDBJ databases">
        <title>Kibdelosporangium persica a novel Actinomycetes from a hot desert in Iran.</title>
        <authorList>
            <person name="Safaei N."/>
            <person name="Zaburannyi N."/>
            <person name="Mueller R."/>
            <person name="Wink J."/>
        </authorList>
    </citation>
    <scope>NUCLEOTIDE SEQUENCE [LARGE SCALE GENOMIC DNA]</scope>
    <source>
        <strain evidence="6 7">4NS15</strain>
    </source>
</reference>
<evidence type="ECO:0000313" key="6">
    <source>
        <dbReference type="EMBL" id="NRN68321.1"/>
    </source>
</evidence>
<keyword evidence="7" id="KW-1185">Reference proteome</keyword>
<dbReference type="SUPFAM" id="SSF46785">
    <property type="entry name" value="Winged helix' DNA-binding domain"/>
    <property type="match status" value="1"/>
</dbReference>
<protein>
    <submittedName>
        <fullName evidence="6">HTH-type transcriptional regulator CynR</fullName>
    </submittedName>
</protein>
<dbReference type="InterPro" id="IPR036390">
    <property type="entry name" value="WH_DNA-bd_sf"/>
</dbReference>
<dbReference type="Pfam" id="PF03466">
    <property type="entry name" value="LysR_substrate"/>
    <property type="match status" value="1"/>
</dbReference>
<dbReference type="Gene3D" id="1.10.10.10">
    <property type="entry name" value="Winged helix-like DNA-binding domain superfamily/Winged helix DNA-binding domain"/>
    <property type="match status" value="1"/>
</dbReference>
<evidence type="ECO:0000259" key="5">
    <source>
        <dbReference type="PROSITE" id="PS50931"/>
    </source>
</evidence>
<evidence type="ECO:0000256" key="3">
    <source>
        <dbReference type="ARBA" id="ARBA00023125"/>
    </source>
</evidence>
<comment type="similarity">
    <text evidence="1">Belongs to the LysR transcriptional regulatory family.</text>
</comment>
<dbReference type="PANTHER" id="PTHR30346">
    <property type="entry name" value="TRANSCRIPTIONAL DUAL REGULATOR HCAR-RELATED"/>
    <property type="match status" value="1"/>
</dbReference>
<dbReference type="SUPFAM" id="SSF53850">
    <property type="entry name" value="Periplasmic binding protein-like II"/>
    <property type="match status" value="1"/>
</dbReference>
<proteinExistence type="inferred from homology"/>
<dbReference type="RefSeq" id="WP_173137332.1">
    <property type="nucleotide sequence ID" value="NZ_CBCSGW010000018.1"/>
</dbReference>
<dbReference type="PROSITE" id="PS50931">
    <property type="entry name" value="HTH_LYSR"/>
    <property type="match status" value="1"/>
</dbReference>
<gene>
    <name evidence="6" type="ORF">GC106_55640</name>
</gene>
<accession>A0ABX2FAB3</accession>
<name>A0ABX2FAB3_9PSEU</name>
<keyword evidence="2" id="KW-0805">Transcription regulation</keyword>
<dbReference type="PRINTS" id="PR00039">
    <property type="entry name" value="HTHLYSR"/>
</dbReference>
<dbReference type="Gene3D" id="3.40.190.290">
    <property type="match status" value="1"/>
</dbReference>
<dbReference type="PANTHER" id="PTHR30346:SF29">
    <property type="entry name" value="LYSR SUBSTRATE-BINDING"/>
    <property type="match status" value="1"/>
</dbReference>
<feature type="domain" description="HTH lysR-type" evidence="5">
    <location>
        <begin position="7"/>
        <end position="64"/>
    </location>
</feature>
<sequence>MERVDRLTLQQLRYFLAVADTKHFTRAAEQAGVAQPSLSKQVQSLEAELGTPLFSRVRGNVTLTPAGEALLPIARRILADVDTARHEVAELVGLRRGRLRVGATPSLCASVFADVLSRFHAAYPGIRLLVEEGGSRDLSRSLLRGDLDLALVIVPPEGPDPALTTRVVLREDLMVASAASQPPLVNRPTIRLIELRDRAMVMFRQGYDLRETTLQACRAVGYEPRLAVEGGEMDAVLRFVEAGLGVAIVPSMVLANRPGLRGLPIAPPGLSRTVALAHRTDVPPTNAARAFSDVLMEYVATL</sequence>
<dbReference type="EMBL" id="JAAATY010000019">
    <property type="protein sequence ID" value="NRN68321.1"/>
    <property type="molecule type" value="Genomic_DNA"/>
</dbReference>
<dbReference type="InterPro" id="IPR036388">
    <property type="entry name" value="WH-like_DNA-bd_sf"/>
</dbReference>
<comment type="caution">
    <text evidence="6">The sequence shown here is derived from an EMBL/GenBank/DDBJ whole genome shotgun (WGS) entry which is preliminary data.</text>
</comment>
<evidence type="ECO:0000313" key="7">
    <source>
        <dbReference type="Proteomes" id="UP000763557"/>
    </source>
</evidence>
<dbReference type="InterPro" id="IPR000847">
    <property type="entry name" value="LysR_HTH_N"/>
</dbReference>
<keyword evidence="3" id="KW-0238">DNA-binding</keyword>
<evidence type="ECO:0000256" key="2">
    <source>
        <dbReference type="ARBA" id="ARBA00023015"/>
    </source>
</evidence>
<keyword evidence="4" id="KW-0804">Transcription</keyword>
<dbReference type="CDD" id="cd05466">
    <property type="entry name" value="PBP2_LTTR_substrate"/>
    <property type="match status" value="1"/>
</dbReference>
<evidence type="ECO:0000256" key="1">
    <source>
        <dbReference type="ARBA" id="ARBA00009437"/>
    </source>
</evidence>
<dbReference type="Proteomes" id="UP000763557">
    <property type="component" value="Unassembled WGS sequence"/>
</dbReference>
<organism evidence="6 7">
    <name type="scientific">Kibdelosporangium persicum</name>
    <dbReference type="NCBI Taxonomy" id="2698649"/>
    <lineage>
        <taxon>Bacteria</taxon>
        <taxon>Bacillati</taxon>
        <taxon>Actinomycetota</taxon>
        <taxon>Actinomycetes</taxon>
        <taxon>Pseudonocardiales</taxon>
        <taxon>Pseudonocardiaceae</taxon>
        <taxon>Kibdelosporangium</taxon>
    </lineage>
</organism>